<evidence type="ECO:0000313" key="3">
    <source>
        <dbReference type="Proteomes" id="UP000030323"/>
    </source>
</evidence>
<feature type="active site" evidence="1">
    <location>
        <position position="169"/>
    </location>
</feature>
<dbReference type="EMBL" id="KM236240">
    <property type="protein sequence ID" value="AIX11991.1"/>
    <property type="molecule type" value="Genomic_DNA"/>
</dbReference>
<dbReference type="HAMAP" id="MF_04142">
    <property type="entry name" value="MODB_T4"/>
    <property type="match status" value="1"/>
</dbReference>
<reference evidence="2 3" key="1">
    <citation type="journal article" date="2015" name="Genome Announc.">
        <title>Complete Genome Sequence of Citrobacter freundii Myophage Moon.</title>
        <authorList>
            <person name="Edwards G.B."/>
            <person name="Luna A.J."/>
            <person name="Hernandez A.C."/>
            <person name="Kuty Everett G.F."/>
        </authorList>
    </citation>
    <scope>NUCLEOTIDE SEQUENCE [LARGE SCALE GENOMIC DNA]</scope>
</reference>
<feature type="binding site" evidence="1">
    <location>
        <position position="71"/>
    </location>
    <ligand>
        <name>NAD(+)</name>
        <dbReference type="ChEBI" id="CHEBI:57540"/>
    </ligand>
</feature>
<sequence>MLYQKEHLEEIRESAELNPSYYEHAISQFSDYEQSTLWLCFNDKADPKLHLDLDPIVRRNITSDVPVELYRGVSKKTAAWLSHMEVGRIIADNRVTSFSSDFATARQFAGAYCYNTKVILSLRNCPFAFNFQEHAMNLVLAAPDSEFRCNAINGDERMEKLEMINAEDEWMFPIGTQFEIVSIEDYQLDPLSPVYKIYHLNFYSF</sequence>
<keyword evidence="1" id="KW-0548">Nucleotidyltransferase</keyword>
<accession>A0A0A0YPY5</accession>
<dbReference type="EC" id="2.4.2.31" evidence="1"/>
<dbReference type="Gene3D" id="3.90.176.10">
    <property type="entry name" value="Toxin ADP-ribosyltransferase, Chain A, domain 1"/>
    <property type="match status" value="1"/>
</dbReference>
<keyword evidence="3" id="KW-1185">Reference proteome</keyword>
<keyword evidence="1" id="KW-0946">Virion</keyword>
<comment type="catalytic activity">
    <reaction evidence="1">
        <text>L-arginyl-[protein] + NAD(+) = N(omega)-(ADP-D-ribosyl)-L-arginyl-[protein] + nicotinamide + H(+)</text>
        <dbReference type="Rhea" id="RHEA:19149"/>
        <dbReference type="Rhea" id="RHEA-COMP:10532"/>
        <dbReference type="Rhea" id="RHEA-COMP:15087"/>
        <dbReference type="ChEBI" id="CHEBI:15378"/>
        <dbReference type="ChEBI" id="CHEBI:17154"/>
        <dbReference type="ChEBI" id="CHEBI:29965"/>
        <dbReference type="ChEBI" id="CHEBI:57540"/>
        <dbReference type="ChEBI" id="CHEBI:142554"/>
        <dbReference type="EC" id="2.4.2.31"/>
    </reaction>
</comment>
<comment type="similarity">
    <text evidence="1">Belongs to the Tevenvirinae NAD--protein ADP-ribosyltransferase modA family.</text>
</comment>
<keyword evidence="1" id="KW-0808">Transferase</keyword>
<dbReference type="GO" id="GO:0016779">
    <property type="term" value="F:nucleotidyltransferase activity"/>
    <property type="evidence" value="ECO:0007669"/>
    <property type="project" value="UniProtKB-KW"/>
</dbReference>
<protein>
    <recommendedName>
        <fullName evidence="1">NAD--protein ADP-ribosyltransferase modB</fullName>
        <ecNumber evidence="1">2.4.2.31</ecNumber>
    </recommendedName>
</protein>
<dbReference type="GeneID" id="24721619"/>
<comment type="subcellular location">
    <subcellularLocation>
        <location evidence="1">Virion</location>
    </subcellularLocation>
    <text evidence="1">This protein is injected from the virion into the bacterial cell.</text>
</comment>
<dbReference type="GO" id="GO:0044423">
    <property type="term" value="C:virion component"/>
    <property type="evidence" value="ECO:0007669"/>
    <property type="project" value="UniProtKB-UniRule"/>
</dbReference>
<dbReference type="GO" id="GO:0106274">
    <property type="term" value="F:NAD+-protein-arginine ADP-ribosyltransferase activity"/>
    <property type="evidence" value="ECO:0007669"/>
    <property type="project" value="UniProtKB-UniRule"/>
</dbReference>
<dbReference type="InterPro" id="IPR043662">
    <property type="entry name" value="ModB-like"/>
</dbReference>
<name>A0A0A0YPY5_9CAUD</name>
<organism evidence="2 3">
    <name type="scientific">Citrobacter phage Moon</name>
    <dbReference type="NCBI Taxonomy" id="1540095"/>
    <lineage>
        <taxon>Viruses</taxon>
        <taxon>Duplodnaviria</taxon>
        <taxon>Heunggongvirae</taxon>
        <taxon>Uroviricota</taxon>
        <taxon>Caudoviricetes</taxon>
        <taxon>Pantevenvirales</taxon>
        <taxon>Straboviridae</taxon>
        <taxon>Tevenvirinae</taxon>
        <taxon>Moonvirus</taxon>
        <taxon>Moonvirus moon</taxon>
    </lineage>
</organism>
<dbReference type="KEGG" id="vg:24721619"/>
<keyword evidence="1" id="KW-0328">Glycosyltransferase</keyword>
<dbReference type="RefSeq" id="YP_009146453.1">
    <property type="nucleotide sequence ID" value="NC_027331.1"/>
</dbReference>
<evidence type="ECO:0000313" key="2">
    <source>
        <dbReference type="EMBL" id="AIX11991.1"/>
    </source>
</evidence>
<evidence type="ECO:0000256" key="1">
    <source>
        <dbReference type="HAMAP-Rule" id="MF_04142"/>
    </source>
</evidence>
<dbReference type="Proteomes" id="UP000030323">
    <property type="component" value="Segment"/>
</dbReference>
<gene>
    <name evidence="1" type="primary">modB</name>
    <name evidence="2" type="ORF">CPT_Moon20</name>
</gene>
<comment type="function">
    <text evidence="1">ADP-ribosyltransferase that regulates transcription by ADP-ribosylation of host ribosomal protein S1. Additional identified targets include proteins involved in either translation or cellular metabolism such as elongation factor-Tu or trigger factor. Also reprograms the host's gene-expression system by RNAylating host ribosomal protein S1. ModB can attach NAD-capped RNAs to target proteins post-transcriptionally resulting in covalent RNA-protein conjugates.</text>
</comment>
<proteinExistence type="inferred from homology"/>